<dbReference type="GO" id="GO:0018759">
    <property type="term" value="F:methenyltetrahydromethanopterin cyclohydrolase activity"/>
    <property type="evidence" value="ECO:0007669"/>
    <property type="project" value="UniProtKB-UniRule"/>
</dbReference>
<dbReference type="Proteomes" id="UP000070373">
    <property type="component" value="Unassembled WGS sequence"/>
</dbReference>
<dbReference type="GO" id="GO:0006730">
    <property type="term" value="P:one-carbon metabolic process"/>
    <property type="evidence" value="ECO:0007669"/>
    <property type="project" value="UniProtKB-UniRule"/>
</dbReference>
<evidence type="ECO:0000256" key="1">
    <source>
        <dbReference type="ARBA" id="ARBA00004496"/>
    </source>
</evidence>
<dbReference type="Gene3D" id="3.30.1030.10">
    <property type="entry name" value="Methenyltetrahydromethanopterin Cyclohydrolase, Chain A, domain 2"/>
    <property type="match status" value="1"/>
</dbReference>
<gene>
    <name evidence="10" type="primary">mch</name>
    <name evidence="11" type="ORF">AKJ64_00785</name>
</gene>
<keyword evidence="5 10" id="KW-0963">Cytoplasm</keyword>
<sequence>MISLNQRAKIITEKIIEEEDSIGVNSFSLENGTKVLDLGVEEDGGLKAGRYLSEACMSGLGEVNYTQDKRPKVHVTVDEPALACMASQYAGWSIEVGDYSAMGSGPARALAKVEDLFEEFDYEDPSGSGVLTLEGREFPDEEVSAYIAEKCNIDTDQLYLLVAPTASIVGSVQISARVVEAGIHKLHTLGFDMEKIISGNGSAPIAPIADNDLVAMGKTNDCTLYGGRAIYYVDAEDSEIEEVIDDLPSCASEDYGRPFLEIFEEYDRDFFEIDPNLFSTAEITINNVNTGSVFKVGEVNEEVLEKSLGI</sequence>
<comment type="caution">
    <text evidence="11">The sequence shown here is derived from an EMBL/GenBank/DDBJ whole genome shotgun (WGS) entry which is preliminary data.</text>
</comment>
<accession>A0A133UGZ9</accession>
<dbReference type="PATRIC" id="fig|1698263.3.peg.1031"/>
<evidence type="ECO:0000256" key="9">
    <source>
        <dbReference type="ARBA" id="ARBA00048684"/>
    </source>
</evidence>
<evidence type="ECO:0000256" key="8">
    <source>
        <dbReference type="ARBA" id="ARBA00030468"/>
    </source>
</evidence>
<evidence type="ECO:0000256" key="4">
    <source>
        <dbReference type="ARBA" id="ARBA00020597"/>
    </source>
</evidence>
<evidence type="ECO:0000256" key="2">
    <source>
        <dbReference type="ARBA" id="ARBA00006902"/>
    </source>
</evidence>
<reference evidence="11 12" key="1">
    <citation type="journal article" date="2016" name="Sci. Rep.">
        <title>Metabolic traits of an uncultured archaeal lineage -MSBL1- from brine pools of the Red Sea.</title>
        <authorList>
            <person name="Mwirichia R."/>
            <person name="Alam I."/>
            <person name="Rashid M."/>
            <person name="Vinu M."/>
            <person name="Ba-Alawi W."/>
            <person name="Anthony Kamau A."/>
            <person name="Kamanda Ngugi D."/>
            <person name="Goker M."/>
            <person name="Klenk H.P."/>
            <person name="Bajic V."/>
            <person name="Stingl U."/>
        </authorList>
    </citation>
    <scope>NUCLEOTIDE SEQUENCE [LARGE SCALE GENOMIC DNA]</scope>
    <source>
        <strain evidence="11">SCGC-AAA259E17</strain>
    </source>
</reference>
<dbReference type="InterPro" id="IPR003209">
    <property type="entry name" value="METHMP_CycHdrlase"/>
</dbReference>
<comment type="function">
    <text evidence="10">Catalyzes the hydrolysis of methenyl-H(4)MPT(+) to 5-formyl-H(4)MPT.</text>
</comment>
<evidence type="ECO:0000313" key="12">
    <source>
        <dbReference type="Proteomes" id="UP000070373"/>
    </source>
</evidence>
<keyword evidence="7 10" id="KW-0378">Hydrolase</keyword>
<dbReference type="GO" id="GO:0005737">
    <property type="term" value="C:cytoplasm"/>
    <property type="evidence" value="ECO:0007669"/>
    <property type="project" value="UniProtKB-SubCell"/>
</dbReference>
<dbReference type="CDD" id="cd00545">
    <property type="entry name" value="MCH"/>
    <property type="match status" value="1"/>
</dbReference>
<keyword evidence="12" id="KW-1185">Reference proteome</keyword>
<dbReference type="AlphaFoldDB" id="A0A133UGZ9"/>
<protein>
    <recommendedName>
        <fullName evidence="4 10">Methenyltetrahydromethanopterin cyclohydrolase</fullName>
        <ecNumber evidence="3 10">3.5.4.27</ecNumber>
    </recommendedName>
    <alternativeName>
        <fullName evidence="8 10">Methenyl-H4MPT cyclohydrolase</fullName>
    </alternativeName>
</protein>
<dbReference type="HAMAP" id="MF_00486">
    <property type="entry name" value="McH"/>
    <property type="match status" value="1"/>
</dbReference>
<evidence type="ECO:0000256" key="5">
    <source>
        <dbReference type="ARBA" id="ARBA00022490"/>
    </source>
</evidence>
<evidence type="ECO:0000256" key="7">
    <source>
        <dbReference type="ARBA" id="ARBA00022801"/>
    </source>
</evidence>
<dbReference type="Gene3D" id="3.10.340.11">
    <property type="entry name" value="Methenyltetrahydromethanopterin Cyclohydrolase, Chain A, domain 1"/>
    <property type="match status" value="1"/>
</dbReference>
<evidence type="ECO:0000256" key="3">
    <source>
        <dbReference type="ARBA" id="ARBA00012765"/>
    </source>
</evidence>
<evidence type="ECO:0000256" key="10">
    <source>
        <dbReference type="HAMAP-Rule" id="MF_00486"/>
    </source>
</evidence>
<dbReference type="Pfam" id="PF02289">
    <property type="entry name" value="MCH"/>
    <property type="match status" value="1"/>
</dbReference>
<evidence type="ECO:0000313" key="11">
    <source>
        <dbReference type="EMBL" id="KXA93356.1"/>
    </source>
</evidence>
<comment type="similarity">
    <text evidence="2 10">Belongs to the MCH family.</text>
</comment>
<dbReference type="EC" id="3.5.4.27" evidence="3 10"/>
<name>A0A133UGZ9_9EURY</name>
<dbReference type="SUPFAM" id="SSF56199">
    <property type="entry name" value="Methenyltetrahydromethanopterin cyclohydrolase"/>
    <property type="match status" value="1"/>
</dbReference>
<dbReference type="EMBL" id="LHXN01000007">
    <property type="protein sequence ID" value="KXA93356.1"/>
    <property type="molecule type" value="Genomic_DNA"/>
</dbReference>
<organism evidence="11 12">
    <name type="scientific">candidate division MSBL1 archaeon SCGC-AAA259E17</name>
    <dbReference type="NCBI Taxonomy" id="1698263"/>
    <lineage>
        <taxon>Archaea</taxon>
        <taxon>Methanobacteriati</taxon>
        <taxon>Methanobacteriota</taxon>
        <taxon>candidate division MSBL1</taxon>
    </lineage>
</organism>
<comment type="catalytic activity">
    <reaction evidence="9 10">
        <text>5,10-methenyl-5,6,7,8-tetrahydromethanopterin + H2O = N(5)-formyl-5,6,7,8-tetrahydromethanopterin + H(+)</text>
        <dbReference type="Rhea" id="RHEA:19053"/>
        <dbReference type="ChEBI" id="CHEBI:15377"/>
        <dbReference type="ChEBI" id="CHEBI:15378"/>
        <dbReference type="ChEBI" id="CHEBI:58018"/>
        <dbReference type="ChEBI" id="CHEBI:58337"/>
        <dbReference type="EC" id="3.5.4.27"/>
    </reaction>
</comment>
<comment type="subcellular location">
    <subcellularLocation>
        <location evidence="1 10">Cytoplasm</location>
    </subcellularLocation>
</comment>
<proteinExistence type="inferred from homology"/>
<keyword evidence="6 10" id="KW-0554">One-carbon metabolism</keyword>
<dbReference type="NCBIfam" id="TIGR03120">
    <property type="entry name" value="one_C_mch"/>
    <property type="match status" value="1"/>
</dbReference>
<evidence type="ECO:0000256" key="6">
    <source>
        <dbReference type="ARBA" id="ARBA00022563"/>
    </source>
</evidence>